<dbReference type="EMBL" id="AP011785">
    <property type="protein sequence ID" value="BAL57836.1"/>
    <property type="molecule type" value="Genomic_DNA"/>
</dbReference>
<sequence>MLTSRRFWDAIGGLTYAFAQADGAIDESEMRAFARRVEEAFRVLPTNFPERAEAILHLFHTLDYPPEKAYEEAIAHLSEVKEEVRVYRFDILNLFREVIRADGRIHPYEEAFLAKLDADLARIAS</sequence>
<name>H5SNV0_9BACT</name>
<evidence type="ECO:0000313" key="2">
    <source>
        <dbReference type="EMBL" id="BAL57836.1"/>
    </source>
</evidence>
<dbReference type="Gene3D" id="1.10.3680.10">
    <property type="entry name" value="TerB-like"/>
    <property type="match status" value="1"/>
</dbReference>
<dbReference type="InterPro" id="IPR007791">
    <property type="entry name" value="DjlA_N"/>
</dbReference>
<gene>
    <name evidence="2" type="ORF">HGMM_F52E02C19</name>
</gene>
<dbReference type="AlphaFoldDB" id="H5SNV0"/>
<reference evidence="2" key="2">
    <citation type="journal article" date="2012" name="PLoS ONE">
        <title>A Deeply Branching Thermophilic Bacterium with an Ancient Acetyl-CoA Pathway Dominates a Subsurface Ecosystem.</title>
        <authorList>
            <person name="Takami H."/>
            <person name="Noguchi H."/>
            <person name="Takaki Y."/>
            <person name="Uchiyama I."/>
            <person name="Toyoda A."/>
            <person name="Nishi S."/>
            <person name="Chee G.-J."/>
            <person name="Arai W."/>
            <person name="Nunoura T."/>
            <person name="Itoh T."/>
            <person name="Hattori M."/>
            <person name="Takai K."/>
        </authorList>
    </citation>
    <scope>NUCLEOTIDE SEQUENCE</scope>
</reference>
<dbReference type="InterPro" id="IPR029024">
    <property type="entry name" value="TerB-like"/>
</dbReference>
<feature type="domain" description="Co-chaperone DjlA N-terminal" evidence="1">
    <location>
        <begin position="13"/>
        <end position="116"/>
    </location>
</feature>
<dbReference type="CDD" id="cd07177">
    <property type="entry name" value="terB_like"/>
    <property type="match status" value="1"/>
</dbReference>
<organism evidence="2">
    <name type="scientific">uncultured Bacteroidota bacterium</name>
    <dbReference type="NCBI Taxonomy" id="152509"/>
    <lineage>
        <taxon>Bacteria</taxon>
        <taxon>Pseudomonadati</taxon>
        <taxon>Bacteroidota</taxon>
        <taxon>environmental samples</taxon>
    </lineage>
</organism>
<dbReference type="SUPFAM" id="SSF158682">
    <property type="entry name" value="TerB-like"/>
    <property type="match status" value="1"/>
</dbReference>
<proteinExistence type="predicted"/>
<reference evidence="2" key="1">
    <citation type="journal article" date="2005" name="Environ. Microbiol.">
        <title>Genetic and functional properties of uncultivated thermophilic crenarchaeotes from a subsurface gold mine as revealed by analysis of genome fragments.</title>
        <authorList>
            <person name="Nunoura T."/>
            <person name="Hirayama H."/>
            <person name="Takami H."/>
            <person name="Oida H."/>
            <person name="Nishi S."/>
            <person name="Shimamura S."/>
            <person name="Suzuki Y."/>
            <person name="Inagaki F."/>
            <person name="Takai K."/>
            <person name="Nealson K.H."/>
            <person name="Horikoshi K."/>
        </authorList>
    </citation>
    <scope>NUCLEOTIDE SEQUENCE</scope>
</reference>
<dbReference type="Pfam" id="PF05099">
    <property type="entry name" value="TerB"/>
    <property type="match status" value="1"/>
</dbReference>
<evidence type="ECO:0000259" key="1">
    <source>
        <dbReference type="Pfam" id="PF05099"/>
    </source>
</evidence>
<accession>H5SNV0</accession>
<protein>
    <recommendedName>
        <fullName evidence="1">Co-chaperone DjlA N-terminal domain-containing protein</fullName>
    </recommendedName>
</protein>